<dbReference type="WBParaSite" id="DME_0000532601-mRNA-1">
    <property type="protein sequence ID" value="DME_0000532601-mRNA-1"/>
    <property type="gene ID" value="DME_0000532601"/>
</dbReference>
<dbReference type="EMBL" id="UYYG01001177">
    <property type="protein sequence ID" value="VDN59152.1"/>
    <property type="molecule type" value="Genomic_DNA"/>
</dbReference>
<dbReference type="AlphaFoldDB" id="A0A0N4UDC6"/>
<keyword evidence="3" id="KW-1185">Reference proteome</keyword>
<reference evidence="4" key="1">
    <citation type="submission" date="2017-02" db="UniProtKB">
        <authorList>
            <consortium name="WormBaseParasite"/>
        </authorList>
    </citation>
    <scope>IDENTIFICATION</scope>
</reference>
<proteinExistence type="predicted"/>
<evidence type="ECO:0000313" key="4">
    <source>
        <dbReference type="WBParaSite" id="DME_0000532601-mRNA-1"/>
    </source>
</evidence>
<evidence type="ECO:0000313" key="2">
    <source>
        <dbReference type="Proteomes" id="UP000038040"/>
    </source>
</evidence>
<protein>
    <submittedName>
        <fullName evidence="4">Neur_chan_LBD domain-containing protein</fullName>
    </submittedName>
</protein>
<gene>
    <name evidence="1" type="ORF">DME_LOCUS9125</name>
</gene>
<organism evidence="2 4">
    <name type="scientific">Dracunculus medinensis</name>
    <name type="common">Guinea worm</name>
    <dbReference type="NCBI Taxonomy" id="318479"/>
    <lineage>
        <taxon>Eukaryota</taxon>
        <taxon>Metazoa</taxon>
        <taxon>Ecdysozoa</taxon>
        <taxon>Nematoda</taxon>
        <taxon>Chromadorea</taxon>
        <taxon>Rhabditida</taxon>
        <taxon>Spirurina</taxon>
        <taxon>Dracunculoidea</taxon>
        <taxon>Dracunculidae</taxon>
        <taxon>Dracunculus</taxon>
    </lineage>
</organism>
<accession>A0A0N4UDC6</accession>
<sequence>MLDGFFLWPNSQIAIQLQEIRTIDCHRKRPSVDSLWMPDLDWLLTRENTKSIGAFEHFSEESYEYYG</sequence>
<evidence type="ECO:0000313" key="3">
    <source>
        <dbReference type="Proteomes" id="UP000274756"/>
    </source>
</evidence>
<dbReference type="Proteomes" id="UP000274756">
    <property type="component" value="Unassembled WGS sequence"/>
</dbReference>
<evidence type="ECO:0000313" key="1">
    <source>
        <dbReference type="EMBL" id="VDN59152.1"/>
    </source>
</evidence>
<name>A0A0N4UDC6_DRAME</name>
<dbReference type="Proteomes" id="UP000038040">
    <property type="component" value="Unplaced"/>
</dbReference>
<reference evidence="1 3" key="2">
    <citation type="submission" date="2018-11" db="EMBL/GenBank/DDBJ databases">
        <authorList>
            <consortium name="Pathogen Informatics"/>
        </authorList>
    </citation>
    <scope>NUCLEOTIDE SEQUENCE [LARGE SCALE GENOMIC DNA]</scope>
</reference>